<feature type="compositionally biased region" description="Polar residues" evidence="2">
    <location>
        <begin position="623"/>
        <end position="645"/>
    </location>
</feature>
<feature type="region of interest" description="Disordered" evidence="2">
    <location>
        <begin position="674"/>
        <end position="693"/>
    </location>
</feature>
<feature type="compositionally biased region" description="Basic and acidic residues" evidence="2">
    <location>
        <begin position="474"/>
        <end position="483"/>
    </location>
</feature>
<proteinExistence type="evidence at transcript level"/>
<dbReference type="InterPro" id="IPR055289">
    <property type="entry name" value="OFD1"/>
</dbReference>
<feature type="compositionally biased region" description="Low complexity" evidence="2">
    <location>
        <begin position="828"/>
        <end position="844"/>
    </location>
</feature>
<evidence type="ECO:0000256" key="2">
    <source>
        <dbReference type="SAM" id="MobiDB-lite"/>
    </source>
</evidence>
<feature type="compositionally biased region" description="Low complexity" evidence="2">
    <location>
        <begin position="768"/>
        <end position="782"/>
    </location>
</feature>
<feature type="region of interest" description="Disordered" evidence="2">
    <location>
        <begin position="1065"/>
        <end position="1124"/>
    </location>
</feature>
<feature type="compositionally biased region" description="Basic and acidic residues" evidence="2">
    <location>
        <begin position="929"/>
        <end position="940"/>
    </location>
</feature>
<protein>
    <submittedName>
        <fullName evidence="3">Oral-facial-digital syndrome 1 protein homolog</fullName>
    </submittedName>
</protein>
<feature type="compositionally biased region" description="Low complexity" evidence="2">
    <location>
        <begin position="901"/>
        <end position="913"/>
    </location>
</feature>
<evidence type="ECO:0000256" key="1">
    <source>
        <dbReference type="SAM" id="Coils"/>
    </source>
</evidence>
<feature type="compositionally biased region" description="Low complexity" evidence="2">
    <location>
        <begin position="941"/>
        <end position="955"/>
    </location>
</feature>
<feature type="compositionally biased region" description="Basic and acidic residues" evidence="2">
    <location>
        <begin position="956"/>
        <end position="977"/>
    </location>
</feature>
<feature type="region of interest" description="Disordered" evidence="2">
    <location>
        <begin position="1140"/>
        <end position="1180"/>
    </location>
</feature>
<feature type="region of interest" description="Disordered" evidence="2">
    <location>
        <begin position="464"/>
        <end position="483"/>
    </location>
</feature>
<sequence>MDSANSSFSGLTAEELKSQMFQSMQAAGVLHKLKGQLRQNMINELRGSKSKKKVKLDQSQKSDLLAATIRQRKTKPWIQQVLDNLVLHHIKQSRYHYTLSLFQQESGISSYSNTLTNELLARLGLQPQDLEVSDISSSSEDSSLPHSSTPKQSDEKENLTLWNLLNKLSTLSIKQPFKLEEKENLSTVELEKMKPLTLAEKLRAIDEDMKTSYRRRQRDPNITASTLASAIRRTEEDAERRSKLAFEEWKTTELSKVRIDETRKSKNEISQRIKSLENEYQSRRNELMAREKAAVDRLNLHREQLERDMHDQRQSLLRELDQIRIREEALHQKEQFINQMENMKLREIELIKTQQGLTTHVTPAANVAETKPEPQEPSIVSTLADSLRQSQDGKQVTTMKEMAEIIREVENKSTEIEKLTTEVTDLKNGLDKKQEREEKMLRQENMSLKNHLQELERQILSLKLEPTGKNKNHHDKEPDKLEKEVHDLRKDRDVQNVRQHQLEDMVLQMQAALKRSNDTVMRLTNQQPTFGSSSYPVVPPGGEPGYGSNLPQTSGYRSTQKDLLREYETLEPHVAPMMDHSSRTSTGVRFGILERLKDLDQESEEIAEQYKRYLRKNYRENATQAVTHSAPTNTVTKKPSPSKPNFFSKEPECDLLPTGKTTYSFAPDFLKDSFPPAKPTTFPTKSPTKIQNNSEKLSFSGFHKEALPALKQKETKTRSSPLKPLQKEIFKTDPKPFSTSQVLHTAPSPPPHGELKDQPQKSDDVKPSDSVSLKKSSSTSSVEDLESFEKEDRSKSSVDADNKEVLLDEFADSVNSNPARDEELPQVSESSTSESLSATLSSLDLRSDPLENGDQLSVDKEFPSDGQVGDYMEDIASRRNPTSNQKPAELSNPATAPVADPLSESKSSSSPSLKSEEHVQISVASQLEESLKLSMEDLELKSGASSPKSKSSTTSEDPHVDTVRRSDDQFSASKRDMLPPISSVRSFPSLPPLVVKRGGDSASGPVNSQFSAVSSGVQKSAAGILSSASSSVSEVEEFIESEKSSSKDEDVALFKMPQDVKVVHEKEDLEYEDSFEGTSSKHSAEKPGAKDDKEESLSGFSSVSIDLPSDSKPHGKKPIEKQIPVMTSFDDDAISAVFKWEDQNRPSLDFDDDDDSISDKQPGKNIQKPDDFESGSHDNVVKDSIDVFEQSHSQISFESDTSR</sequence>
<feature type="region of interest" description="Disordered" evidence="2">
    <location>
        <begin position="623"/>
        <end position="653"/>
    </location>
</feature>
<dbReference type="PANTHER" id="PTHR39063:SF1">
    <property type="entry name" value="OFD1 CENTRIOLE AND CENTRIOLAR SATELLITE PROTEIN"/>
    <property type="match status" value="1"/>
</dbReference>
<feature type="compositionally biased region" description="Basic and acidic residues" evidence="2">
    <location>
        <begin position="753"/>
        <end position="767"/>
    </location>
</feature>
<organism evidence="3">
    <name type="scientific">Phallusia mammillata</name>
    <dbReference type="NCBI Taxonomy" id="59560"/>
    <lineage>
        <taxon>Eukaryota</taxon>
        <taxon>Metazoa</taxon>
        <taxon>Chordata</taxon>
        <taxon>Tunicata</taxon>
        <taxon>Ascidiacea</taxon>
        <taxon>Phlebobranchia</taxon>
        <taxon>Ascidiidae</taxon>
        <taxon>Phallusia</taxon>
    </lineage>
</organism>
<feature type="compositionally biased region" description="Basic and acidic residues" evidence="2">
    <location>
        <begin position="1082"/>
        <end position="1096"/>
    </location>
</feature>
<dbReference type="EMBL" id="LR788691">
    <property type="protein sequence ID" value="CAB3264553.1"/>
    <property type="molecule type" value="mRNA"/>
</dbReference>
<keyword evidence="1" id="KW-0175">Coiled coil</keyword>
<dbReference type="AlphaFoldDB" id="A0A6F9DNJ5"/>
<feature type="compositionally biased region" description="Basic and acidic residues" evidence="2">
    <location>
        <begin position="787"/>
        <end position="806"/>
    </location>
</feature>
<feature type="compositionally biased region" description="Basic and acidic residues" evidence="2">
    <location>
        <begin position="1157"/>
        <end position="1180"/>
    </location>
</feature>
<dbReference type="PANTHER" id="PTHR39063">
    <property type="entry name" value="ORAL-FACIAL-DIGITAL SYNDROME 1 PROTEIN HOMOLOG"/>
    <property type="match status" value="1"/>
</dbReference>
<accession>A0A6F9DNJ5</accession>
<feature type="compositionally biased region" description="Basic and acidic residues" evidence="2">
    <location>
        <begin position="725"/>
        <end position="734"/>
    </location>
</feature>
<dbReference type="PROSITE" id="PS50896">
    <property type="entry name" value="LISH"/>
    <property type="match status" value="1"/>
</dbReference>
<dbReference type="GO" id="GO:0005576">
    <property type="term" value="C:extracellular region"/>
    <property type="evidence" value="ECO:0007669"/>
    <property type="project" value="GOC"/>
</dbReference>
<gene>
    <name evidence="3" type="primary">Ofd1</name>
</gene>
<dbReference type="GO" id="GO:0036064">
    <property type="term" value="C:ciliary basal body"/>
    <property type="evidence" value="ECO:0007669"/>
    <property type="project" value="TreeGrafter"/>
</dbReference>
<feature type="compositionally biased region" description="Low complexity" evidence="2">
    <location>
        <begin position="133"/>
        <end position="148"/>
    </location>
</feature>
<feature type="coiled-coil region" evidence="1">
    <location>
        <begin position="259"/>
        <end position="346"/>
    </location>
</feature>
<feature type="compositionally biased region" description="Low complexity" evidence="2">
    <location>
        <begin position="674"/>
        <end position="689"/>
    </location>
</feature>
<feature type="compositionally biased region" description="Basic and acidic residues" evidence="2">
    <location>
        <begin position="1109"/>
        <end position="1120"/>
    </location>
</feature>
<name>A0A6F9DNJ5_9ASCI</name>
<evidence type="ECO:0000313" key="3">
    <source>
        <dbReference type="EMBL" id="CAB3264553.1"/>
    </source>
</evidence>
<reference evidence="3" key="1">
    <citation type="submission" date="2020-04" db="EMBL/GenBank/DDBJ databases">
        <authorList>
            <person name="Neveu A P."/>
        </authorList>
    </citation>
    <scope>NUCLEOTIDE SEQUENCE</scope>
    <source>
        <tissue evidence="3">Whole embryo</tissue>
    </source>
</reference>
<dbReference type="GO" id="GO:0005813">
    <property type="term" value="C:centrosome"/>
    <property type="evidence" value="ECO:0007669"/>
    <property type="project" value="TreeGrafter"/>
</dbReference>
<dbReference type="GO" id="GO:0060287">
    <property type="term" value="P:epithelial cilium movement involved in determination of left/right asymmetry"/>
    <property type="evidence" value="ECO:0007669"/>
    <property type="project" value="TreeGrafter"/>
</dbReference>
<feature type="compositionally biased region" description="Basic and acidic residues" evidence="2">
    <location>
        <begin position="708"/>
        <end position="717"/>
    </location>
</feature>
<feature type="region of interest" description="Disordered" evidence="2">
    <location>
        <begin position="708"/>
        <end position="990"/>
    </location>
</feature>
<feature type="region of interest" description="Disordered" evidence="2">
    <location>
        <begin position="131"/>
        <end position="155"/>
    </location>
</feature>
<dbReference type="InterPro" id="IPR006594">
    <property type="entry name" value="LisH"/>
</dbReference>